<dbReference type="Pfam" id="PF13577">
    <property type="entry name" value="SnoaL_4"/>
    <property type="match status" value="1"/>
</dbReference>
<dbReference type="RefSeq" id="WP_379510797.1">
    <property type="nucleotide sequence ID" value="NZ_JBHRTQ010000014.1"/>
</dbReference>
<protein>
    <submittedName>
        <fullName evidence="2">Nuclear transport factor 2 family protein</fullName>
    </submittedName>
</protein>
<gene>
    <name evidence="2" type="ORF">ACFOD9_14260</name>
</gene>
<dbReference type="Proteomes" id="UP001595604">
    <property type="component" value="Unassembled WGS sequence"/>
</dbReference>
<keyword evidence="3" id="KW-1185">Reference proteome</keyword>
<feature type="domain" description="SnoaL-like" evidence="1">
    <location>
        <begin position="6"/>
        <end position="132"/>
    </location>
</feature>
<dbReference type="InterPro" id="IPR032710">
    <property type="entry name" value="NTF2-like_dom_sf"/>
</dbReference>
<dbReference type="InterPro" id="IPR037401">
    <property type="entry name" value="SnoaL-like"/>
</dbReference>
<reference evidence="3" key="1">
    <citation type="journal article" date="2019" name="Int. J. Syst. Evol. Microbiol.">
        <title>The Global Catalogue of Microorganisms (GCM) 10K type strain sequencing project: providing services to taxonomists for standard genome sequencing and annotation.</title>
        <authorList>
            <consortium name="The Broad Institute Genomics Platform"/>
            <consortium name="The Broad Institute Genome Sequencing Center for Infectious Disease"/>
            <person name="Wu L."/>
            <person name="Ma J."/>
        </authorList>
    </citation>
    <scope>NUCLEOTIDE SEQUENCE [LARGE SCALE GENOMIC DNA]</scope>
    <source>
        <strain evidence="3">KCTC 42984</strain>
    </source>
</reference>
<sequence length="149" mass="16923">MDAAEQLLAIEEIRKVKARRCRAVDTKDWDLYRDCHTVDCKSYALGSDADPVVGNEAMTQSVRKATEGKRTNHHVHNPEIELTSDTTATGIWAMEDVLFWEKDGKTKCLHGYGHYHETYEKVAGRWLIASRRLVRTNAYTVELPAGALF</sequence>
<evidence type="ECO:0000313" key="2">
    <source>
        <dbReference type="EMBL" id="MFC3175418.1"/>
    </source>
</evidence>
<organism evidence="2 3">
    <name type="scientific">Novosphingobium bradum</name>
    <dbReference type="NCBI Taxonomy" id="1737444"/>
    <lineage>
        <taxon>Bacteria</taxon>
        <taxon>Pseudomonadati</taxon>
        <taxon>Pseudomonadota</taxon>
        <taxon>Alphaproteobacteria</taxon>
        <taxon>Sphingomonadales</taxon>
        <taxon>Sphingomonadaceae</taxon>
        <taxon>Novosphingobium</taxon>
    </lineage>
</organism>
<comment type="caution">
    <text evidence="2">The sequence shown here is derived from an EMBL/GenBank/DDBJ whole genome shotgun (WGS) entry which is preliminary data.</text>
</comment>
<proteinExistence type="predicted"/>
<dbReference type="EMBL" id="JBHRTQ010000014">
    <property type="protein sequence ID" value="MFC3175418.1"/>
    <property type="molecule type" value="Genomic_DNA"/>
</dbReference>
<evidence type="ECO:0000259" key="1">
    <source>
        <dbReference type="Pfam" id="PF13577"/>
    </source>
</evidence>
<accession>A0ABV7IXH3</accession>
<evidence type="ECO:0000313" key="3">
    <source>
        <dbReference type="Proteomes" id="UP001595604"/>
    </source>
</evidence>
<dbReference type="Gene3D" id="3.10.450.50">
    <property type="match status" value="1"/>
</dbReference>
<dbReference type="SUPFAM" id="SSF54427">
    <property type="entry name" value="NTF2-like"/>
    <property type="match status" value="1"/>
</dbReference>
<name>A0ABV7IXH3_9SPHN</name>